<dbReference type="GO" id="GO:0005886">
    <property type="term" value="C:plasma membrane"/>
    <property type="evidence" value="ECO:0007669"/>
    <property type="project" value="TreeGrafter"/>
</dbReference>
<dbReference type="PANTHER" id="PTHR27005">
    <property type="entry name" value="WALL-ASSOCIATED RECEPTOR KINASE-LIKE 21"/>
    <property type="match status" value="1"/>
</dbReference>
<keyword evidence="1" id="KW-0547">Nucleotide-binding</keyword>
<dbReference type="InterPro" id="IPR045274">
    <property type="entry name" value="WAK-like"/>
</dbReference>
<feature type="domain" description="Serine-threonine/tyrosine-protein kinase catalytic" evidence="3">
    <location>
        <begin position="132"/>
        <end position="266"/>
    </location>
</feature>
<dbReference type="Proteomes" id="UP001231189">
    <property type="component" value="Unassembled WGS sequence"/>
</dbReference>
<dbReference type="InterPro" id="IPR001245">
    <property type="entry name" value="Ser-Thr/Tyr_kinase_cat_dom"/>
</dbReference>
<organism evidence="4 5">
    <name type="scientific">Lolium multiflorum</name>
    <name type="common">Italian ryegrass</name>
    <name type="synonym">Lolium perenne subsp. multiflorum</name>
    <dbReference type="NCBI Taxonomy" id="4521"/>
    <lineage>
        <taxon>Eukaryota</taxon>
        <taxon>Viridiplantae</taxon>
        <taxon>Streptophyta</taxon>
        <taxon>Embryophyta</taxon>
        <taxon>Tracheophyta</taxon>
        <taxon>Spermatophyta</taxon>
        <taxon>Magnoliopsida</taxon>
        <taxon>Liliopsida</taxon>
        <taxon>Poales</taxon>
        <taxon>Poaceae</taxon>
        <taxon>BOP clade</taxon>
        <taxon>Pooideae</taxon>
        <taxon>Poodae</taxon>
        <taxon>Poeae</taxon>
        <taxon>Poeae Chloroplast Group 2 (Poeae type)</taxon>
        <taxon>Loliodinae</taxon>
        <taxon>Loliinae</taxon>
        <taxon>Lolium</taxon>
    </lineage>
</organism>
<dbReference type="AlphaFoldDB" id="A0AAD8W3M8"/>
<comment type="caution">
    <text evidence="4">The sequence shown here is derived from an EMBL/GenBank/DDBJ whole genome shotgun (WGS) entry which is preliminary data.</text>
</comment>
<dbReference type="GO" id="GO:0005524">
    <property type="term" value="F:ATP binding"/>
    <property type="evidence" value="ECO:0007669"/>
    <property type="project" value="UniProtKB-KW"/>
</dbReference>
<dbReference type="SUPFAM" id="SSF56112">
    <property type="entry name" value="Protein kinase-like (PK-like)"/>
    <property type="match status" value="1"/>
</dbReference>
<sequence length="319" mass="35581">MGWCQSALPNNLTSLGVVFEMNQSKVWRFNPCFYAMVAEVGWYNFSQQNLVGSLGFTDGRADNGAPFILDWAIRNGSCPEKGKDTPNEYACISINSYCVSADNGPGYSMVQDTYASAPNDMMAILIFSMDAKLNAKVADFRASTLKSMDESEFIMFVHGTLGYLDPESFISHRLTAKSDVYSFVVVQLELMTCKRAIYTDNFNEKESLSYSFPLMFHRKTHHIMLDPEIIGDADMVILKNMAELAVHCLSPRGDDRPTMKEVAESLQMMRRLQLNAATNVCENSTYAHIYGASSSVAVPLREATSGTTDMSELVEDLER</sequence>
<evidence type="ECO:0000256" key="2">
    <source>
        <dbReference type="ARBA" id="ARBA00022840"/>
    </source>
</evidence>
<evidence type="ECO:0000313" key="5">
    <source>
        <dbReference type="Proteomes" id="UP001231189"/>
    </source>
</evidence>
<dbReference type="Pfam" id="PF07714">
    <property type="entry name" value="PK_Tyr_Ser-Thr"/>
    <property type="match status" value="1"/>
</dbReference>
<dbReference type="PANTHER" id="PTHR27005:SF59">
    <property type="entry name" value="OS12G0615300 PROTEIN"/>
    <property type="match status" value="1"/>
</dbReference>
<keyword evidence="5" id="KW-1185">Reference proteome</keyword>
<dbReference type="InterPro" id="IPR011009">
    <property type="entry name" value="Kinase-like_dom_sf"/>
</dbReference>
<accession>A0AAD8W3M8</accession>
<protein>
    <recommendedName>
        <fullName evidence="3">Serine-threonine/tyrosine-protein kinase catalytic domain-containing protein</fullName>
    </recommendedName>
</protein>
<evidence type="ECO:0000313" key="4">
    <source>
        <dbReference type="EMBL" id="KAK1642481.1"/>
    </source>
</evidence>
<gene>
    <name evidence="4" type="ORF">QYE76_060286</name>
</gene>
<evidence type="ECO:0000256" key="1">
    <source>
        <dbReference type="ARBA" id="ARBA00022741"/>
    </source>
</evidence>
<dbReference type="GO" id="GO:0007166">
    <property type="term" value="P:cell surface receptor signaling pathway"/>
    <property type="evidence" value="ECO:0007669"/>
    <property type="project" value="InterPro"/>
</dbReference>
<dbReference type="EMBL" id="JAUUTY010000004">
    <property type="protein sequence ID" value="KAK1642481.1"/>
    <property type="molecule type" value="Genomic_DNA"/>
</dbReference>
<proteinExistence type="predicted"/>
<evidence type="ECO:0000259" key="3">
    <source>
        <dbReference type="Pfam" id="PF07714"/>
    </source>
</evidence>
<dbReference type="Gene3D" id="1.10.510.10">
    <property type="entry name" value="Transferase(Phosphotransferase) domain 1"/>
    <property type="match status" value="1"/>
</dbReference>
<dbReference type="GO" id="GO:0004674">
    <property type="term" value="F:protein serine/threonine kinase activity"/>
    <property type="evidence" value="ECO:0007669"/>
    <property type="project" value="TreeGrafter"/>
</dbReference>
<keyword evidence="2" id="KW-0067">ATP-binding</keyword>
<name>A0AAD8W3M8_LOLMU</name>
<reference evidence="4" key="1">
    <citation type="submission" date="2023-07" db="EMBL/GenBank/DDBJ databases">
        <title>A chromosome-level genome assembly of Lolium multiflorum.</title>
        <authorList>
            <person name="Chen Y."/>
            <person name="Copetti D."/>
            <person name="Kolliker R."/>
            <person name="Studer B."/>
        </authorList>
    </citation>
    <scope>NUCLEOTIDE SEQUENCE</scope>
    <source>
        <strain evidence="4">02402/16</strain>
        <tissue evidence="4">Leaf</tissue>
    </source>
</reference>